<organism evidence="1 2">
    <name type="scientific">Paludisphaera mucosa</name>
    <dbReference type="NCBI Taxonomy" id="3030827"/>
    <lineage>
        <taxon>Bacteria</taxon>
        <taxon>Pseudomonadati</taxon>
        <taxon>Planctomycetota</taxon>
        <taxon>Planctomycetia</taxon>
        <taxon>Isosphaerales</taxon>
        <taxon>Isosphaeraceae</taxon>
        <taxon>Paludisphaera</taxon>
    </lineage>
</organism>
<name>A0ABT6F7L6_9BACT</name>
<accession>A0ABT6F7L6</accession>
<dbReference type="RefSeq" id="WP_277859737.1">
    <property type="nucleotide sequence ID" value="NZ_JARRAG010000001.1"/>
</dbReference>
<sequence length="185" mass="20158">MSVDVSHSRHFGLIAAAASILLPGCLAAQLFEGRLLIVNTSGGPLKSLRLFHGPPGIDQSIALNDMDEADVQILDCRVGRHALSDTGIFKLSFIDRSGVDQIRPIPLAEEIAGHSDDDFVVEVESSNGVLLRRVASQEPWTVWYKEVGSFAAAVGVGMLLGRFAWPRRRSGREPRCEIRSATFHP</sequence>
<gene>
    <name evidence="1" type="ORF">PZE19_06375</name>
</gene>
<proteinExistence type="predicted"/>
<evidence type="ECO:0008006" key="3">
    <source>
        <dbReference type="Google" id="ProtNLM"/>
    </source>
</evidence>
<dbReference type="Proteomes" id="UP001216907">
    <property type="component" value="Unassembled WGS sequence"/>
</dbReference>
<dbReference type="EMBL" id="JARRAG010000001">
    <property type="protein sequence ID" value="MDG3003385.1"/>
    <property type="molecule type" value="Genomic_DNA"/>
</dbReference>
<protein>
    <recommendedName>
        <fullName evidence="3">Transmembrane protein</fullName>
    </recommendedName>
</protein>
<evidence type="ECO:0000313" key="2">
    <source>
        <dbReference type="Proteomes" id="UP001216907"/>
    </source>
</evidence>
<reference evidence="1 2" key="1">
    <citation type="submission" date="2023-03" db="EMBL/GenBank/DDBJ databases">
        <title>Paludisphaera mucosa sp. nov. a novel planctomycete from northern fen.</title>
        <authorList>
            <person name="Ivanova A."/>
        </authorList>
    </citation>
    <scope>NUCLEOTIDE SEQUENCE [LARGE SCALE GENOMIC DNA]</scope>
    <source>
        <strain evidence="1 2">Pla2</strain>
    </source>
</reference>
<keyword evidence="2" id="KW-1185">Reference proteome</keyword>
<comment type="caution">
    <text evidence="1">The sequence shown here is derived from an EMBL/GenBank/DDBJ whole genome shotgun (WGS) entry which is preliminary data.</text>
</comment>
<evidence type="ECO:0000313" key="1">
    <source>
        <dbReference type="EMBL" id="MDG3003385.1"/>
    </source>
</evidence>